<dbReference type="SUPFAM" id="SSF56281">
    <property type="entry name" value="Metallo-hydrolase/oxidoreductase"/>
    <property type="match status" value="1"/>
</dbReference>
<accession>A0A1I5I758</accession>
<feature type="region of interest" description="Disordered" evidence="1">
    <location>
        <begin position="29"/>
        <end position="50"/>
    </location>
</feature>
<sequence>MKRRILKTFFPLLLVLAICISLTACNSNSKSNISQNTSTMELDAGEGSETQIDRRSEIMERSRDEGKFTIYYLDLPTIENAEDKSGDSSLLISPDGKVMLIDAGLSQCAPRIINFLEELGIEKIDYFVASHPHIDHIGGFFGIADKFEIGKVYRNKVEYTTNTYKKFANELESMNIPVEYLEEGDEITFGSEIQIKVYNPPAVIEYPKDYPNNSTQFINDSSIVMKFIYGESTALFAGDIYITRERDLVKAYGDELQTDVIKANHHGADTSNSNRWIKNIQAKIVVAMNDKIDGMSVYNNFIKAGTAYYHTALNGHVKVIMDNQKNYTVINQYDNWNNAAPENTGN</sequence>
<dbReference type="InterPro" id="IPR001279">
    <property type="entry name" value="Metallo-B-lactamas"/>
</dbReference>
<dbReference type="Pfam" id="PF00753">
    <property type="entry name" value="Lactamase_B"/>
    <property type="match status" value="1"/>
</dbReference>
<protein>
    <submittedName>
        <fullName evidence="4">Metal-dependent hydrolase, beta-lactamase superfamily II</fullName>
    </submittedName>
</protein>
<reference evidence="4 5" key="1">
    <citation type="submission" date="2016-10" db="EMBL/GenBank/DDBJ databases">
        <authorList>
            <person name="de Groot N.N."/>
        </authorList>
    </citation>
    <scope>NUCLEOTIDE SEQUENCE [LARGE SCALE GENOMIC DNA]</scope>
    <source>
        <strain evidence="4 5">DSM 1283</strain>
    </source>
</reference>
<dbReference type="AlphaFoldDB" id="A0A1I5I758"/>
<dbReference type="GO" id="GO:0016787">
    <property type="term" value="F:hydrolase activity"/>
    <property type="evidence" value="ECO:0007669"/>
    <property type="project" value="UniProtKB-KW"/>
</dbReference>
<dbReference type="InterPro" id="IPR035681">
    <property type="entry name" value="ComA-like_MBL"/>
</dbReference>
<evidence type="ECO:0000313" key="4">
    <source>
        <dbReference type="EMBL" id="SFO56412.1"/>
    </source>
</evidence>
<dbReference type="Gene3D" id="3.60.15.10">
    <property type="entry name" value="Ribonuclease Z/Hydroxyacylglutathione hydrolase-like"/>
    <property type="match status" value="1"/>
</dbReference>
<gene>
    <name evidence="4" type="ORF">SAMN04489757_14019</name>
</gene>
<keyword evidence="2" id="KW-0732">Signal</keyword>
<keyword evidence="4" id="KW-0378">Hydrolase</keyword>
<keyword evidence="5" id="KW-1185">Reference proteome</keyword>
<feature type="domain" description="Metallo-beta-lactamase" evidence="3">
    <location>
        <begin position="85"/>
        <end position="288"/>
    </location>
</feature>
<evidence type="ECO:0000256" key="1">
    <source>
        <dbReference type="SAM" id="MobiDB-lite"/>
    </source>
</evidence>
<proteinExistence type="predicted"/>
<feature type="chain" id="PRO_5038784540" evidence="2">
    <location>
        <begin position="27"/>
        <end position="346"/>
    </location>
</feature>
<dbReference type="PANTHER" id="PTHR30619">
    <property type="entry name" value="DNA INTERNALIZATION/COMPETENCE PROTEIN COMEC/REC2"/>
    <property type="match status" value="1"/>
</dbReference>
<dbReference type="InterPro" id="IPR036866">
    <property type="entry name" value="RibonucZ/Hydroxyglut_hydro"/>
</dbReference>
<dbReference type="RefSeq" id="WP_091688196.1">
    <property type="nucleotide sequence ID" value="NZ_BAABFM010000009.1"/>
</dbReference>
<dbReference type="EMBL" id="FOWD01000040">
    <property type="protein sequence ID" value="SFO56412.1"/>
    <property type="molecule type" value="Genomic_DNA"/>
</dbReference>
<dbReference type="Proteomes" id="UP000198806">
    <property type="component" value="Unassembled WGS sequence"/>
</dbReference>
<evidence type="ECO:0000256" key="2">
    <source>
        <dbReference type="SAM" id="SignalP"/>
    </source>
</evidence>
<feature type="signal peptide" evidence="2">
    <location>
        <begin position="1"/>
        <end position="26"/>
    </location>
</feature>
<dbReference type="OrthoDB" id="9783680at2"/>
<evidence type="ECO:0000259" key="3">
    <source>
        <dbReference type="SMART" id="SM00849"/>
    </source>
</evidence>
<name>A0A1I5I758_9FIRM</name>
<dbReference type="STRING" id="1527.SAMN04489757_14019"/>
<feature type="compositionally biased region" description="Polar residues" evidence="1">
    <location>
        <begin position="29"/>
        <end position="40"/>
    </location>
</feature>
<dbReference type="SMART" id="SM00849">
    <property type="entry name" value="Lactamase_B"/>
    <property type="match status" value="1"/>
</dbReference>
<evidence type="ECO:0000313" key="5">
    <source>
        <dbReference type="Proteomes" id="UP000198806"/>
    </source>
</evidence>
<organism evidence="4 5">
    <name type="scientific">Anaerocolumna aminovalerica</name>
    <dbReference type="NCBI Taxonomy" id="1527"/>
    <lineage>
        <taxon>Bacteria</taxon>
        <taxon>Bacillati</taxon>
        <taxon>Bacillota</taxon>
        <taxon>Clostridia</taxon>
        <taxon>Lachnospirales</taxon>
        <taxon>Lachnospiraceae</taxon>
        <taxon>Anaerocolumna</taxon>
    </lineage>
</organism>
<dbReference type="InterPro" id="IPR052159">
    <property type="entry name" value="Competence_DNA_uptake"/>
</dbReference>
<dbReference type="PANTHER" id="PTHR30619:SF7">
    <property type="entry name" value="BETA-LACTAMASE DOMAIN PROTEIN"/>
    <property type="match status" value="1"/>
</dbReference>
<dbReference type="CDD" id="cd07731">
    <property type="entry name" value="ComA-like_MBL-fold"/>
    <property type="match status" value="1"/>
</dbReference>
<dbReference type="PROSITE" id="PS51257">
    <property type="entry name" value="PROKAR_LIPOPROTEIN"/>
    <property type="match status" value="1"/>
</dbReference>